<sequence>MSVGITRKYDLASIEGDWIAFDGYDTVASGGEGEYELAITRADDCDRGVSGGAILQRGKELREEREGVFP</sequence>
<keyword evidence="2" id="KW-1185">Reference proteome</keyword>
<dbReference type="EMBL" id="BAAABZ010000002">
    <property type="protein sequence ID" value="GAA0505773.1"/>
    <property type="molecule type" value="Genomic_DNA"/>
</dbReference>
<gene>
    <name evidence="1" type="ORF">GCM10010390_05860</name>
</gene>
<accession>A0ABP3LR88</accession>
<proteinExistence type="predicted"/>
<protein>
    <submittedName>
        <fullName evidence="1">Uncharacterized protein</fullName>
    </submittedName>
</protein>
<comment type="caution">
    <text evidence="1">The sequence shown here is derived from an EMBL/GenBank/DDBJ whole genome shotgun (WGS) entry which is preliminary data.</text>
</comment>
<dbReference type="Proteomes" id="UP001501576">
    <property type="component" value="Unassembled WGS sequence"/>
</dbReference>
<name>A0ABP3LR88_9ACTN</name>
<reference evidence="2" key="1">
    <citation type="journal article" date="2019" name="Int. J. Syst. Evol. Microbiol.">
        <title>The Global Catalogue of Microorganisms (GCM) 10K type strain sequencing project: providing services to taxonomists for standard genome sequencing and annotation.</title>
        <authorList>
            <consortium name="The Broad Institute Genomics Platform"/>
            <consortium name="The Broad Institute Genome Sequencing Center for Infectious Disease"/>
            <person name="Wu L."/>
            <person name="Ma J."/>
        </authorList>
    </citation>
    <scope>NUCLEOTIDE SEQUENCE [LARGE SCALE GENOMIC DNA]</scope>
    <source>
        <strain evidence="2">JCM 5052</strain>
    </source>
</reference>
<evidence type="ECO:0000313" key="1">
    <source>
        <dbReference type="EMBL" id="GAA0505773.1"/>
    </source>
</evidence>
<evidence type="ECO:0000313" key="2">
    <source>
        <dbReference type="Proteomes" id="UP001501576"/>
    </source>
</evidence>
<organism evidence="1 2">
    <name type="scientific">Streptomyces mordarskii</name>
    <dbReference type="NCBI Taxonomy" id="1226758"/>
    <lineage>
        <taxon>Bacteria</taxon>
        <taxon>Bacillati</taxon>
        <taxon>Actinomycetota</taxon>
        <taxon>Actinomycetes</taxon>
        <taxon>Kitasatosporales</taxon>
        <taxon>Streptomycetaceae</taxon>
        <taxon>Streptomyces</taxon>
    </lineage>
</organism>